<dbReference type="Proteomes" id="UP000541810">
    <property type="component" value="Unassembled WGS sequence"/>
</dbReference>
<dbReference type="PIRSF" id="PIRSF001092">
    <property type="entry name" value="Alpha-L-fucosidase"/>
    <property type="match status" value="1"/>
</dbReference>
<dbReference type="PANTHER" id="PTHR10030">
    <property type="entry name" value="ALPHA-L-FUCOSIDASE"/>
    <property type="match status" value="1"/>
</dbReference>
<reference evidence="9 10" key="1">
    <citation type="submission" date="2020-08" db="EMBL/GenBank/DDBJ databases">
        <title>Genomic Encyclopedia of Type Strains, Phase IV (KMG-IV): sequencing the most valuable type-strain genomes for metagenomic binning, comparative biology and taxonomic classification.</title>
        <authorList>
            <person name="Goeker M."/>
        </authorList>
    </citation>
    <scope>NUCLEOTIDE SEQUENCE [LARGE SCALE GENOMIC DNA]</scope>
    <source>
        <strain evidence="9 10">DSM 103725</strain>
    </source>
</reference>
<dbReference type="EMBL" id="JACHGY010000001">
    <property type="protein sequence ID" value="MBB6428934.1"/>
    <property type="molecule type" value="Genomic_DNA"/>
</dbReference>
<protein>
    <recommendedName>
        <fullName evidence="3">alpha-L-fucosidase</fullName>
        <ecNumber evidence="3">3.2.1.51</ecNumber>
    </recommendedName>
</protein>
<keyword evidence="4" id="KW-0732">Signal</keyword>
<dbReference type="RefSeq" id="WP_221435362.1">
    <property type="nucleotide sequence ID" value="NZ_JACHGY010000001.1"/>
</dbReference>
<sequence>MNTIRDVVAQGPFDDANWDNFDQFKVPSWYRAKKLGIFIHWGVYAVPAYGSEWYARNMYVPDTDVHKHHVETYGPVDQFGYKDFIPQFKAEHYDATEWAEVFKESGAEFVMPVAEHHDGFAMYDTPWNRWNAKNMGPKRDVTAELAEAVRKQGMRFAVSTHREENCWFFNGGTLMPSDVQDPEYRDLYGPTDNMPFCEKMRVVHGSTPGDEWLDDWLVRTCELVDKFRPEVVFFDWWIEEALYAQRFRTFAAYYYNRCKEWGIEGAINFKNEAMPANAGVWDIERGQLKGIRYPFWQTDTSLAYNSWGYIEGLKYRTPEAIIHDFVDIVSKNGALLMNVGPRADGTIPQEQKDLLRELGGWMKINGEGIYDTYPWKIYGEGPTAVPEGHFAEKNRKDFGPEDLRFTTKDGIIYVHFLGWPESGEVHIKNFYKDRRFCHKHLAKVGLLGHPGEVEYTRDDEAMKVKLPAEKPGKYAWCLKLTPA</sequence>
<dbReference type="InterPro" id="IPR057739">
    <property type="entry name" value="Glyco_hydro_29_N"/>
</dbReference>
<feature type="domain" description="Alpha-L-fucosidase C-terminal" evidence="8">
    <location>
        <begin position="397"/>
        <end position="481"/>
    </location>
</feature>
<dbReference type="AlphaFoldDB" id="A0A7X0H6W6"/>
<dbReference type="Gene3D" id="2.60.40.1180">
    <property type="entry name" value="Golgi alpha-mannosidase II"/>
    <property type="match status" value="1"/>
</dbReference>
<dbReference type="SMART" id="SM00812">
    <property type="entry name" value="Alpha_L_fucos"/>
    <property type="match status" value="1"/>
</dbReference>
<evidence type="ECO:0000313" key="9">
    <source>
        <dbReference type="EMBL" id="MBB6428934.1"/>
    </source>
</evidence>
<evidence type="ECO:0000256" key="2">
    <source>
        <dbReference type="ARBA" id="ARBA00007951"/>
    </source>
</evidence>
<name>A0A7X0H6W6_9BACT</name>
<dbReference type="SUPFAM" id="SSF51445">
    <property type="entry name" value="(Trans)glycosidases"/>
    <property type="match status" value="1"/>
</dbReference>
<evidence type="ECO:0000256" key="5">
    <source>
        <dbReference type="ARBA" id="ARBA00022801"/>
    </source>
</evidence>
<dbReference type="EC" id="3.2.1.51" evidence="3"/>
<evidence type="ECO:0000259" key="8">
    <source>
        <dbReference type="Pfam" id="PF16757"/>
    </source>
</evidence>
<evidence type="ECO:0000256" key="4">
    <source>
        <dbReference type="ARBA" id="ARBA00022729"/>
    </source>
</evidence>
<comment type="similarity">
    <text evidence="2">Belongs to the glycosyl hydrolase 29 family.</text>
</comment>
<evidence type="ECO:0000313" key="10">
    <source>
        <dbReference type="Proteomes" id="UP000541810"/>
    </source>
</evidence>
<comment type="function">
    <text evidence="1">Alpha-L-fucosidase is responsible for hydrolyzing the alpha-1,6-linked fucose joined to the reducing-end N-acetylglucosamine of the carbohydrate moieties of glycoproteins.</text>
</comment>
<evidence type="ECO:0000256" key="1">
    <source>
        <dbReference type="ARBA" id="ARBA00004071"/>
    </source>
</evidence>
<dbReference type="InterPro" id="IPR016286">
    <property type="entry name" value="FUC_metazoa-typ"/>
</dbReference>
<proteinExistence type="inferred from homology"/>
<accession>A0A7X0H6W6</accession>
<dbReference type="PRINTS" id="PR00741">
    <property type="entry name" value="GLHYDRLASE29"/>
</dbReference>
<keyword evidence="5 9" id="KW-0378">Hydrolase</keyword>
<dbReference type="Gene3D" id="3.20.20.80">
    <property type="entry name" value="Glycosidases"/>
    <property type="match status" value="1"/>
</dbReference>
<evidence type="ECO:0000259" key="7">
    <source>
        <dbReference type="Pfam" id="PF01120"/>
    </source>
</evidence>
<comment type="caution">
    <text evidence="9">The sequence shown here is derived from an EMBL/GenBank/DDBJ whole genome shotgun (WGS) entry which is preliminary data.</text>
</comment>
<dbReference type="Pfam" id="PF01120">
    <property type="entry name" value="Alpha_L_fucos"/>
    <property type="match status" value="1"/>
</dbReference>
<dbReference type="InterPro" id="IPR017853">
    <property type="entry name" value="GH"/>
</dbReference>
<gene>
    <name evidence="9" type="ORF">HNQ40_000740</name>
</gene>
<dbReference type="Pfam" id="PF16757">
    <property type="entry name" value="Fucosidase_C"/>
    <property type="match status" value="1"/>
</dbReference>
<dbReference type="GO" id="GO:0016139">
    <property type="term" value="P:glycoside catabolic process"/>
    <property type="evidence" value="ECO:0007669"/>
    <property type="project" value="TreeGrafter"/>
</dbReference>
<dbReference type="InterPro" id="IPR013780">
    <property type="entry name" value="Glyco_hydro_b"/>
</dbReference>
<feature type="domain" description="Glycoside hydrolase family 29 N-terminal" evidence="7">
    <location>
        <begin position="15"/>
        <end position="367"/>
    </location>
</feature>
<dbReference type="PANTHER" id="PTHR10030:SF37">
    <property type="entry name" value="ALPHA-L-FUCOSIDASE-RELATED"/>
    <property type="match status" value="1"/>
</dbReference>
<dbReference type="InterPro" id="IPR031919">
    <property type="entry name" value="Fucosidase_C"/>
</dbReference>
<dbReference type="GO" id="GO:0004560">
    <property type="term" value="F:alpha-L-fucosidase activity"/>
    <property type="evidence" value="ECO:0007669"/>
    <property type="project" value="UniProtKB-EC"/>
</dbReference>
<keyword evidence="10" id="KW-1185">Reference proteome</keyword>
<dbReference type="InterPro" id="IPR000933">
    <property type="entry name" value="Glyco_hydro_29"/>
</dbReference>
<keyword evidence="6 9" id="KW-0326">Glycosidase</keyword>
<dbReference type="GO" id="GO:0005764">
    <property type="term" value="C:lysosome"/>
    <property type="evidence" value="ECO:0007669"/>
    <property type="project" value="TreeGrafter"/>
</dbReference>
<dbReference type="GO" id="GO:0006004">
    <property type="term" value="P:fucose metabolic process"/>
    <property type="evidence" value="ECO:0007669"/>
    <property type="project" value="InterPro"/>
</dbReference>
<evidence type="ECO:0000256" key="3">
    <source>
        <dbReference type="ARBA" id="ARBA00012662"/>
    </source>
</evidence>
<evidence type="ECO:0000256" key="6">
    <source>
        <dbReference type="ARBA" id="ARBA00023295"/>
    </source>
</evidence>
<organism evidence="9 10">
    <name type="scientific">Algisphaera agarilytica</name>
    <dbReference type="NCBI Taxonomy" id="1385975"/>
    <lineage>
        <taxon>Bacteria</taxon>
        <taxon>Pseudomonadati</taxon>
        <taxon>Planctomycetota</taxon>
        <taxon>Phycisphaerae</taxon>
        <taxon>Phycisphaerales</taxon>
        <taxon>Phycisphaeraceae</taxon>
        <taxon>Algisphaera</taxon>
    </lineage>
</organism>